<keyword evidence="1" id="KW-0378">Hydrolase</keyword>
<organism evidence="1">
    <name type="scientific">Amblyomma aureolatum</name>
    <dbReference type="NCBI Taxonomy" id="187763"/>
    <lineage>
        <taxon>Eukaryota</taxon>
        <taxon>Metazoa</taxon>
        <taxon>Ecdysozoa</taxon>
        <taxon>Arthropoda</taxon>
        <taxon>Chelicerata</taxon>
        <taxon>Arachnida</taxon>
        <taxon>Acari</taxon>
        <taxon>Parasitiformes</taxon>
        <taxon>Ixodida</taxon>
        <taxon>Ixodoidea</taxon>
        <taxon>Ixodidae</taxon>
        <taxon>Amblyomminae</taxon>
        <taxon>Amblyomma</taxon>
    </lineage>
</organism>
<keyword evidence="1" id="KW-0645">Protease</keyword>
<feature type="non-terminal residue" evidence="1">
    <location>
        <position position="116"/>
    </location>
</feature>
<feature type="non-terminal residue" evidence="1">
    <location>
        <position position="1"/>
    </location>
</feature>
<accession>A0A1E1WWG6</accession>
<proteinExistence type="evidence at transcript level"/>
<reference evidence="1" key="1">
    <citation type="journal article" date="2017" name="Front. Cell. Infect. Microbiol.">
        <title>The Distinct Transcriptional Response of the Midgut of Amblyomma sculptum and Amblyomma aureolatum Ticks to Rickettsia rickettsii Correlates to Their Differences in Susceptibility to Infection.</title>
        <authorList>
            <person name="Martins L.A."/>
            <person name="Galletti M.F.B.M."/>
            <person name="Ribeiro J.M."/>
            <person name="Fujita A."/>
            <person name="Costa F.B."/>
            <person name="Labruna M.B."/>
            <person name="Daffre S."/>
            <person name="Fogaca A.C."/>
        </authorList>
    </citation>
    <scope>NUCLEOTIDE SEQUENCE</scope>
</reference>
<keyword evidence="1" id="KW-0482">Metalloprotease</keyword>
<dbReference type="GO" id="GO:0008237">
    <property type="term" value="F:metallopeptidase activity"/>
    <property type="evidence" value="ECO:0007669"/>
    <property type="project" value="UniProtKB-KW"/>
</dbReference>
<evidence type="ECO:0000313" key="1">
    <source>
        <dbReference type="EMBL" id="JAT91365.1"/>
    </source>
</evidence>
<dbReference type="GO" id="GO:0006508">
    <property type="term" value="P:proteolysis"/>
    <property type="evidence" value="ECO:0007669"/>
    <property type="project" value="UniProtKB-KW"/>
</dbReference>
<dbReference type="EMBL" id="GFAC01007823">
    <property type="protein sequence ID" value="JAT91365.1"/>
    <property type="molecule type" value="mRNA"/>
</dbReference>
<sequence>ATCLLDTAARHLVPLSRAKIKSVSANHLRFCKDLHPNVDGTLFKEKYGEEYSIQNCDLICATPEGAEKNTLFRHDAADFVSCGTSDGNETKVCINKKCRSLPRTLKTFRKTLKKNM</sequence>
<protein>
    <submittedName>
        <fullName evidence="1">Putative metalloprotease</fullName>
    </submittedName>
</protein>
<dbReference type="AlphaFoldDB" id="A0A1E1WWG6"/>
<name>A0A1E1WWG6_9ACAR</name>